<dbReference type="InterPro" id="IPR001851">
    <property type="entry name" value="ABC_transp_permease"/>
</dbReference>
<keyword evidence="2" id="KW-1003">Cell membrane</keyword>
<name>A0A1Y3PJW2_9BACI</name>
<organism evidence="7 8">
    <name type="scientific">Bacillus thermozeamaize</name>
    <dbReference type="NCBI Taxonomy" id="230954"/>
    <lineage>
        <taxon>Bacteria</taxon>
        <taxon>Bacillati</taxon>
        <taxon>Bacillota</taxon>
        <taxon>Bacilli</taxon>
        <taxon>Bacillales</taxon>
        <taxon>Bacillaceae</taxon>
        <taxon>Bacillus</taxon>
    </lineage>
</organism>
<feature type="transmembrane region" description="Helical" evidence="6">
    <location>
        <begin position="23"/>
        <end position="44"/>
    </location>
</feature>
<proteinExistence type="predicted"/>
<keyword evidence="3 6" id="KW-0812">Transmembrane</keyword>
<evidence type="ECO:0008006" key="9">
    <source>
        <dbReference type="Google" id="ProtNLM"/>
    </source>
</evidence>
<feature type="transmembrane region" description="Helical" evidence="6">
    <location>
        <begin position="81"/>
        <end position="97"/>
    </location>
</feature>
<accession>A0A1Y3PJW2</accession>
<evidence type="ECO:0000256" key="5">
    <source>
        <dbReference type="ARBA" id="ARBA00023136"/>
    </source>
</evidence>
<dbReference type="GO" id="GO:0022857">
    <property type="term" value="F:transmembrane transporter activity"/>
    <property type="evidence" value="ECO:0007669"/>
    <property type="project" value="InterPro"/>
</dbReference>
<keyword evidence="4 6" id="KW-1133">Transmembrane helix</keyword>
<feature type="transmembrane region" description="Helical" evidence="6">
    <location>
        <begin position="170"/>
        <end position="190"/>
    </location>
</feature>
<feature type="transmembrane region" description="Helical" evidence="6">
    <location>
        <begin position="221"/>
        <end position="237"/>
    </location>
</feature>
<dbReference type="Proteomes" id="UP000196475">
    <property type="component" value="Unassembled WGS sequence"/>
</dbReference>
<evidence type="ECO:0000256" key="4">
    <source>
        <dbReference type="ARBA" id="ARBA00022989"/>
    </source>
</evidence>
<evidence type="ECO:0000313" key="7">
    <source>
        <dbReference type="EMBL" id="OUM87685.1"/>
    </source>
</evidence>
<reference evidence="8" key="1">
    <citation type="submission" date="2016-06" db="EMBL/GenBank/DDBJ databases">
        <authorList>
            <person name="Nascimento L."/>
            <person name="Pereira R.V."/>
            <person name="Martins L.F."/>
            <person name="Quaggio R.B."/>
            <person name="Silva A.M."/>
            <person name="Setubal J.C."/>
        </authorList>
    </citation>
    <scope>NUCLEOTIDE SEQUENCE [LARGE SCALE GENOMIC DNA]</scope>
</reference>
<dbReference type="PANTHER" id="PTHR32196">
    <property type="entry name" value="ABC TRANSPORTER PERMEASE PROTEIN YPHD-RELATED-RELATED"/>
    <property type="match status" value="1"/>
</dbReference>
<gene>
    <name evidence="7" type="ORF">BAA01_09805</name>
</gene>
<keyword evidence="5 6" id="KW-0472">Membrane</keyword>
<feature type="transmembrane region" description="Helical" evidence="6">
    <location>
        <begin position="275"/>
        <end position="293"/>
    </location>
</feature>
<evidence type="ECO:0000256" key="2">
    <source>
        <dbReference type="ARBA" id="ARBA00022475"/>
    </source>
</evidence>
<dbReference type="CDD" id="cd06579">
    <property type="entry name" value="TM_PBP1_transp_AraH_like"/>
    <property type="match status" value="1"/>
</dbReference>
<dbReference type="AlphaFoldDB" id="A0A1Y3PJW2"/>
<comment type="caution">
    <text evidence="7">The sequence shown here is derived from an EMBL/GenBank/DDBJ whole genome shotgun (WGS) entry which is preliminary data.</text>
</comment>
<feature type="transmembrane region" description="Helical" evidence="6">
    <location>
        <begin position="56"/>
        <end position="74"/>
    </location>
</feature>
<protein>
    <recommendedName>
        <fullName evidence="9">Ribose ABC transporter permease</fullName>
    </recommendedName>
</protein>
<feature type="transmembrane region" description="Helical" evidence="6">
    <location>
        <begin position="132"/>
        <end position="150"/>
    </location>
</feature>
<sequence length="324" mass="34703">MTQTAKPTDAVEKRVRNISWGQIFVKYGNLIALALLVIIASILSEHFLTLNNIFNIFRQVAVLGIVSIGMTLVILNRGIDLSVGSVLALCGVLAGLVHEQGFWISLLVVLLAGGLCGAINGCFVTQFNMQPFIATLVMFIAARGVALWITDGRYISDVTTWAWLSGGNVGPIPIPMIIMIALFLLFGFLLNRTVWGRQIYAVGGNAEAARLSGINVRRNQLSVYIVAGLLVGFASMINDARVWSADPQAGHLLELDAISAVLIGGTTFDGGRGTLLGTFIGVLILQIMSNIMNLLGVSIYPQMVIKGVIIATAVIVSQFRSSSK</sequence>
<evidence type="ECO:0000256" key="6">
    <source>
        <dbReference type="SAM" id="Phobius"/>
    </source>
</evidence>
<evidence type="ECO:0000256" key="3">
    <source>
        <dbReference type="ARBA" id="ARBA00022692"/>
    </source>
</evidence>
<dbReference type="GO" id="GO:0005886">
    <property type="term" value="C:plasma membrane"/>
    <property type="evidence" value="ECO:0007669"/>
    <property type="project" value="UniProtKB-SubCell"/>
</dbReference>
<dbReference type="EMBL" id="LZRT01000071">
    <property type="protein sequence ID" value="OUM87685.1"/>
    <property type="molecule type" value="Genomic_DNA"/>
</dbReference>
<dbReference type="Pfam" id="PF02653">
    <property type="entry name" value="BPD_transp_2"/>
    <property type="match status" value="1"/>
</dbReference>
<evidence type="ECO:0000313" key="8">
    <source>
        <dbReference type="Proteomes" id="UP000196475"/>
    </source>
</evidence>
<evidence type="ECO:0000256" key="1">
    <source>
        <dbReference type="ARBA" id="ARBA00004651"/>
    </source>
</evidence>
<comment type="subcellular location">
    <subcellularLocation>
        <location evidence="1">Cell membrane</location>
        <topology evidence="1">Multi-pass membrane protein</topology>
    </subcellularLocation>
</comment>
<feature type="transmembrane region" description="Helical" evidence="6">
    <location>
        <begin position="103"/>
        <end position="125"/>
    </location>
</feature>